<name>A0A834T0X1_9FABA</name>
<dbReference type="SUPFAM" id="SSF56219">
    <property type="entry name" value="DNase I-like"/>
    <property type="match status" value="1"/>
</dbReference>
<dbReference type="PANTHER" id="PTHR33116:SF78">
    <property type="entry name" value="OS12G0587133 PROTEIN"/>
    <property type="match status" value="1"/>
</dbReference>
<dbReference type="Pfam" id="PF03372">
    <property type="entry name" value="Exo_endo_phos"/>
    <property type="match status" value="1"/>
</dbReference>
<gene>
    <name evidence="2" type="ORF">G2W53_033302</name>
</gene>
<comment type="caution">
    <text evidence="2">The sequence shown here is derived from an EMBL/GenBank/DDBJ whole genome shotgun (WGS) entry which is preliminary data.</text>
</comment>
<accession>A0A834T0X1</accession>
<feature type="domain" description="Endonuclease/exonuclease/phosphatase" evidence="1">
    <location>
        <begin position="249"/>
        <end position="468"/>
    </location>
</feature>
<evidence type="ECO:0000313" key="3">
    <source>
        <dbReference type="Proteomes" id="UP000634136"/>
    </source>
</evidence>
<evidence type="ECO:0000259" key="1">
    <source>
        <dbReference type="Pfam" id="PF03372"/>
    </source>
</evidence>
<dbReference type="AlphaFoldDB" id="A0A834T0X1"/>
<dbReference type="InterPro" id="IPR036691">
    <property type="entry name" value="Endo/exonu/phosph_ase_sf"/>
</dbReference>
<dbReference type="Proteomes" id="UP000634136">
    <property type="component" value="Unassembled WGS sequence"/>
</dbReference>
<organism evidence="2 3">
    <name type="scientific">Senna tora</name>
    <dbReference type="NCBI Taxonomy" id="362788"/>
    <lineage>
        <taxon>Eukaryota</taxon>
        <taxon>Viridiplantae</taxon>
        <taxon>Streptophyta</taxon>
        <taxon>Embryophyta</taxon>
        <taxon>Tracheophyta</taxon>
        <taxon>Spermatophyta</taxon>
        <taxon>Magnoliopsida</taxon>
        <taxon>eudicotyledons</taxon>
        <taxon>Gunneridae</taxon>
        <taxon>Pentapetalae</taxon>
        <taxon>rosids</taxon>
        <taxon>fabids</taxon>
        <taxon>Fabales</taxon>
        <taxon>Fabaceae</taxon>
        <taxon>Caesalpinioideae</taxon>
        <taxon>Cassia clade</taxon>
        <taxon>Senna</taxon>
    </lineage>
</organism>
<dbReference type="OrthoDB" id="1002131at2759"/>
<dbReference type="EMBL" id="JAAIUW010000010">
    <property type="protein sequence ID" value="KAF7812326.1"/>
    <property type="molecule type" value="Genomic_DNA"/>
</dbReference>
<proteinExistence type="predicted"/>
<keyword evidence="2" id="KW-0695">RNA-directed DNA polymerase</keyword>
<protein>
    <submittedName>
        <fullName evidence="2">Reverse transcriptase</fullName>
    </submittedName>
</protein>
<dbReference type="PANTHER" id="PTHR33116">
    <property type="entry name" value="REVERSE TRANSCRIPTASE ZINC-BINDING DOMAIN-CONTAINING PROTEIN-RELATED-RELATED"/>
    <property type="match status" value="1"/>
</dbReference>
<dbReference type="Gene3D" id="3.60.10.10">
    <property type="entry name" value="Endonuclease/exonuclease/phosphatase"/>
    <property type="match status" value="1"/>
</dbReference>
<dbReference type="InterPro" id="IPR005135">
    <property type="entry name" value="Endo/exonuclease/phosphatase"/>
</dbReference>
<evidence type="ECO:0000313" key="2">
    <source>
        <dbReference type="EMBL" id="KAF7812326.1"/>
    </source>
</evidence>
<keyword evidence="3" id="KW-1185">Reference proteome</keyword>
<keyword evidence="2" id="KW-0548">Nucleotidyltransferase</keyword>
<keyword evidence="2" id="KW-0808">Transferase</keyword>
<reference evidence="2" key="1">
    <citation type="submission" date="2020-09" db="EMBL/GenBank/DDBJ databases">
        <title>Genome-Enabled Discovery of Anthraquinone Biosynthesis in Senna tora.</title>
        <authorList>
            <person name="Kang S.-H."/>
            <person name="Pandey R.P."/>
            <person name="Lee C.-M."/>
            <person name="Sim J.-S."/>
            <person name="Jeong J.-T."/>
            <person name="Choi B.-S."/>
            <person name="Jung M."/>
            <person name="Ginzburg D."/>
            <person name="Zhao K."/>
            <person name="Won S.Y."/>
            <person name="Oh T.-J."/>
            <person name="Yu Y."/>
            <person name="Kim N.-H."/>
            <person name="Lee O.R."/>
            <person name="Lee T.-H."/>
            <person name="Bashyal P."/>
            <person name="Kim T.-S."/>
            <person name="Lee W.-H."/>
            <person name="Kawkins C."/>
            <person name="Kim C.-K."/>
            <person name="Kim J.S."/>
            <person name="Ahn B.O."/>
            <person name="Rhee S.Y."/>
            <person name="Sohng J.K."/>
        </authorList>
    </citation>
    <scope>NUCLEOTIDE SEQUENCE</scope>
    <source>
        <tissue evidence="2">Leaf</tissue>
    </source>
</reference>
<sequence>MQHLHNQKESNQRQQEHLRQEINFRERFSLTPKMPLVIPIREAYPKAPPVPTQELLKLMENPNTQICYPWRAWDNLMTGLMAQAPWTHDWAFLKSKNMFNRMENQEICNVMLGFRSNSLVLVFPPAQVQSQVQPEPEMNSLMLDISPSPMLSTLNLNSCPVKVMLNGKLPEGARIVGAEVAVIDVFVNAFMKLGTGTLDYQISATSLMTKREFAKAVNPSDSSDSDSSGSVGQNFPYCDTFMDFNILCWNARGAASAEFRQVFMDLKNRYSPNVVFIYETRVGSNGAKSILNNLGYSGYFKVDLLGYAGGLWVLWNSREINLTVQGSTFQEIHATLEVRDQPLMLISFIYANPLLERRRFVWKNLEDIAVVNSLPWVVCGDFNEMLSRDEKWGGNPASLNRIREFSNCLANSGLEDLGFVGQKYSWFNKRDNGHMILERIDRFLANASWIQHFPHVVNHHLPRVKSDHTPILLFSRDVNVDFSKRPFRCERAWLKEPDFLKLAENAWHEAPNSYKGLPLIRDRAIDWNKNSFGNIFQRKNKIFRRMEGINKAMNYGPKPHLIKIEQALAQEYQKVLDQEEELWASKARLDWLQLGDSNTAYFHSSVVSCRRKNKILALKDARGNWIYEANVIREHIIGYFQDCFQNIPTSEFLALIHPPKIDSTHHSHLESVPTPKEVKEALWDLKPFNAAGIDGFQPGFFQNCWSFLEKDLVYEIQNAFLRNSIPEDRNKTMICFVPKCPNPLEIKNFPPISLCYTLYKVVSKILVNRLKPLIPDLLNFNQGPFVPGRKTIDNVIIAQELVHSMKKKRKGKHGWILVENCISSVQQCILVNGGLSRFFKPSRGLTINNSKTSIWFAPSTPAEEKSLVMRNFSFKIETKPGIYLGHSLGIGNKTSDFKSIIDKLVGKMEMWNSKFLSKASRVTLLNSVCCPLLAYYMQSLKLPVVVCNSIEKIQRNFFWKSGNKQSIHTINWETICKPKWLGGFGIGRIKDRNHALLAKLSWRVTNENQQVWAKLMKVYNQESRANGSVVGKGIKWGLKLLEIGLHSVIYSGEDTLVWKDTWAGNTPIRQLISGPLNLHEDTLSVKNFADDLGKWKWDKISFELPLHIKERIMGIPCFKDSVLKDRKAWS</sequence>
<dbReference type="GO" id="GO:0003964">
    <property type="term" value="F:RNA-directed DNA polymerase activity"/>
    <property type="evidence" value="ECO:0007669"/>
    <property type="project" value="UniProtKB-KW"/>
</dbReference>